<dbReference type="EMBL" id="JAGQKX010000089">
    <property type="protein sequence ID" value="MCA9390413.1"/>
    <property type="molecule type" value="Genomic_DNA"/>
</dbReference>
<protein>
    <submittedName>
        <fullName evidence="4">C39 family peptidase</fullName>
    </submittedName>
</protein>
<keyword evidence="1" id="KW-0732">Signal</keyword>
<accession>A0A955LH86</accession>
<dbReference type="Gene3D" id="3.90.70.10">
    <property type="entry name" value="Cysteine proteinases"/>
    <property type="match status" value="1"/>
</dbReference>
<sequence length="236" mass="26262">QSHFSISPAVAGTFIWTGESSFEFKPTASLAYSTRYTITIQSGVKSIYGLDSEQQSSFNFVTKSNTFSLSVPYYKQQEGFTCNIAATRMVLAYRGVSLSEDAIRSGIGYNSDPNIGWVSGYGVHAGPVSTFVSRYRQSSVKSGWNVPDMLKEVQNGNPVIIWEYNRYSQPYGSFILSSGATGYTGMHSEVVRGWIGDINNPTHILTNDPWRGYLTYDIQTFNSVWSYLNNTALVVY</sequence>
<organism evidence="4 5">
    <name type="scientific">candidate division WWE3 bacterium</name>
    <dbReference type="NCBI Taxonomy" id="2053526"/>
    <lineage>
        <taxon>Bacteria</taxon>
        <taxon>Katanobacteria</taxon>
    </lineage>
</organism>
<evidence type="ECO:0000259" key="3">
    <source>
        <dbReference type="Pfam" id="PF13529"/>
    </source>
</evidence>
<reference evidence="4" key="2">
    <citation type="journal article" date="2021" name="Microbiome">
        <title>Successional dynamics and alternative stable states in a saline activated sludge microbial community over 9 years.</title>
        <authorList>
            <person name="Wang Y."/>
            <person name="Ye J."/>
            <person name="Ju F."/>
            <person name="Liu L."/>
            <person name="Boyd J.A."/>
            <person name="Deng Y."/>
            <person name="Parks D.H."/>
            <person name="Jiang X."/>
            <person name="Yin X."/>
            <person name="Woodcroft B.J."/>
            <person name="Tyson G.W."/>
            <person name="Hugenholtz P."/>
            <person name="Polz M.F."/>
            <person name="Zhang T."/>
        </authorList>
    </citation>
    <scope>NUCLEOTIDE SEQUENCE</scope>
    <source>
        <strain evidence="4">HKST-UBA01</strain>
    </source>
</reference>
<gene>
    <name evidence="4" type="ORF">KC571_03335</name>
</gene>
<dbReference type="Proteomes" id="UP000701698">
    <property type="component" value="Unassembled WGS sequence"/>
</dbReference>
<feature type="domain" description="Peptidase C39-like" evidence="3">
    <location>
        <begin position="69"/>
        <end position="210"/>
    </location>
</feature>
<evidence type="ECO:0000256" key="1">
    <source>
        <dbReference type="ARBA" id="ARBA00022729"/>
    </source>
</evidence>
<proteinExistence type="predicted"/>
<reference evidence="4" key="1">
    <citation type="submission" date="2020-04" db="EMBL/GenBank/DDBJ databases">
        <authorList>
            <person name="Zhang T."/>
        </authorList>
    </citation>
    <scope>NUCLEOTIDE SEQUENCE</scope>
    <source>
        <strain evidence="4">HKST-UBA01</strain>
    </source>
</reference>
<name>A0A955LH86_UNCKA</name>
<dbReference type="Pfam" id="PF13529">
    <property type="entry name" value="Peptidase_C39_2"/>
    <property type="match status" value="1"/>
</dbReference>
<comment type="caution">
    <text evidence="4">The sequence shown here is derived from an EMBL/GenBank/DDBJ whole genome shotgun (WGS) entry which is preliminary data.</text>
</comment>
<evidence type="ECO:0000313" key="5">
    <source>
        <dbReference type="Proteomes" id="UP000701698"/>
    </source>
</evidence>
<dbReference type="Gene3D" id="2.60.40.3710">
    <property type="match status" value="1"/>
</dbReference>
<feature type="non-terminal residue" evidence="4">
    <location>
        <position position="1"/>
    </location>
</feature>
<dbReference type="Pfam" id="PF13205">
    <property type="entry name" value="Big_5"/>
    <property type="match status" value="1"/>
</dbReference>
<dbReference type="AlphaFoldDB" id="A0A955LH86"/>
<dbReference type="InterPro" id="IPR032812">
    <property type="entry name" value="SbsA_Ig"/>
</dbReference>
<evidence type="ECO:0000313" key="4">
    <source>
        <dbReference type="EMBL" id="MCA9390413.1"/>
    </source>
</evidence>
<dbReference type="InterPro" id="IPR039564">
    <property type="entry name" value="Peptidase_C39-like"/>
</dbReference>
<evidence type="ECO:0000259" key="2">
    <source>
        <dbReference type="Pfam" id="PF13205"/>
    </source>
</evidence>
<feature type="domain" description="SbsA Ig-like" evidence="2">
    <location>
        <begin position="7"/>
        <end position="62"/>
    </location>
</feature>